<dbReference type="InterPro" id="IPR017455">
    <property type="entry name" value="Znf_FYVE-rel"/>
</dbReference>
<dbReference type="InterPro" id="IPR036034">
    <property type="entry name" value="PDZ_sf"/>
</dbReference>
<evidence type="ECO:0000259" key="12">
    <source>
        <dbReference type="PROSITE" id="PS50106"/>
    </source>
</evidence>
<evidence type="ECO:0000256" key="6">
    <source>
        <dbReference type="ARBA" id="ARBA00022833"/>
    </source>
</evidence>
<dbReference type="Gene3D" id="2.30.42.10">
    <property type="match status" value="1"/>
</dbReference>
<evidence type="ECO:0000256" key="2">
    <source>
        <dbReference type="ARBA" id="ARBA00022723"/>
    </source>
</evidence>
<dbReference type="GO" id="GO:2000300">
    <property type="term" value="P:regulation of synaptic vesicle exocytosis"/>
    <property type="evidence" value="ECO:0007669"/>
    <property type="project" value="TreeGrafter"/>
</dbReference>
<feature type="region of interest" description="Disordered" evidence="10">
    <location>
        <begin position="1311"/>
        <end position="1361"/>
    </location>
</feature>
<feature type="compositionally biased region" description="Polar residues" evidence="10">
    <location>
        <begin position="206"/>
        <end position="222"/>
    </location>
</feature>
<dbReference type="GO" id="GO:0030154">
    <property type="term" value="P:cell differentiation"/>
    <property type="evidence" value="ECO:0007669"/>
    <property type="project" value="UniProtKB-KW"/>
</dbReference>
<feature type="compositionally biased region" description="Basic residues" evidence="10">
    <location>
        <begin position="400"/>
        <end position="411"/>
    </location>
</feature>
<feature type="region of interest" description="Disordered" evidence="10">
    <location>
        <begin position="885"/>
        <end position="1034"/>
    </location>
</feature>
<dbReference type="GO" id="GO:0048167">
    <property type="term" value="P:regulation of synaptic plasticity"/>
    <property type="evidence" value="ECO:0007669"/>
    <property type="project" value="TreeGrafter"/>
</dbReference>
<feature type="compositionally biased region" description="Basic and acidic residues" evidence="10">
    <location>
        <begin position="477"/>
        <end position="490"/>
    </location>
</feature>
<evidence type="ECO:0000256" key="4">
    <source>
        <dbReference type="ARBA" id="ARBA00022771"/>
    </source>
</evidence>
<feature type="region of interest" description="Disordered" evidence="10">
    <location>
        <begin position="1"/>
        <end position="24"/>
    </location>
</feature>
<feature type="region of interest" description="Disordered" evidence="10">
    <location>
        <begin position="1046"/>
        <end position="1144"/>
    </location>
</feature>
<dbReference type="InterPro" id="IPR010911">
    <property type="entry name" value="Rab_BD"/>
</dbReference>
<feature type="compositionally biased region" description="Basic and acidic residues" evidence="10">
    <location>
        <begin position="328"/>
        <end position="380"/>
    </location>
</feature>
<feature type="compositionally biased region" description="Low complexity" evidence="10">
    <location>
        <begin position="246"/>
        <end position="257"/>
    </location>
</feature>
<keyword evidence="15" id="KW-1185">Reference proteome</keyword>
<evidence type="ECO:0000259" key="13">
    <source>
        <dbReference type="PROSITE" id="PS50178"/>
    </source>
</evidence>
<dbReference type="SMART" id="SM00239">
    <property type="entry name" value="C2"/>
    <property type="match status" value="2"/>
</dbReference>
<dbReference type="PROSITE" id="PS50106">
    <property type="entry name" value="PDZ"/>
    <property type="match status" value="1"/>
</dbReference>
<dbReference type="GO" id="GO:0050806">
    <property type="term" value="P:positive regulation of synaptic transmission"/>
    <property type="evidence" value="ECO:0007669"/>
    <property type="project" value="TreeGrafter"/>
</dbReference>
<evidence type="ECO:0000313" key="15">
    <source>
        <dbReference type="Proteomes" id="UP000886700"/>
    </source>
</evidence>
<dbReference type="GO" id="GO:0097151">
    <property type="term" value="P:positive regulation of inhibitory postsynaptic potential"/>
    <property type="evidence" value="ECO:0007669"/>
    <property type="project" value="UniProtKB-ARBA"/>
</dbReference>
<protein>
    <submittedName>
        <fullName evidence="16">Regulating synaptic membrane exocytosis protein 1 isoform X14</fullName>
    </submittedName>
</protein>
<evidence type="ECO:0000256" key="9">
    <source>
        <dbReference type="PROSITE-ProRule" id="PRU00091"/>
    </source>
</evidence>
<feature type="domain" description="C2" evidence="11">
    <location>
        <begin position="1404"/>
        <end position="1522"/>
    </location>
</feature>
<dbReference type="InterPro" id="IPR035892">
    <property type="entry name" value="C2_domain_sf"/>
</dbReference>
<organism evidence="15 16">
    <name type="scientific">Mesocricetus auratus</name>
    <name type="common">Golden hamster</name>
    <dbReference type="NCBI Taxonomy" id="10036"/>
    <lineage>
        <taxon>Eukaryota</taxon>
        <taxon>Metazoa</taxon>
        <taxon>Chordata</taxon>
        <taxon>Craniata</taxon>
        <taxon>Vertebrata</taxon>
        <taxon>Euteleostomi</taxon>
        <taxon>Mammalia</taxon>
        <taxon>Eutheria</taxon>
        <taxon>Euarchontoglires</taxon>
        <taxon>Glires</taxon>
        <taxon>Rodentia</taxon>
        <taxon>Myomorpha</taxon>
        <taxon>Muroidea</taxon>
        <taxon>Cricetidae</taxon>
        <taxon>Cricetinae</taxon>
        <taxon>Mesocricetus</taxon>
    </lineage>
</organism>
<feature type="compositionally biased region" description="Basic and acidic residues" evidence="10">
    <location>
        <begin position="1343"/>
        <end position="1356"/>
    </location>
</feature>
<evidence type="ECO:0000256" key="8">
    <source>
        <dbReference type="ARBA" id="ARBA00034103"/>
    </source>
</evidence>
<dbReference type="InterPro" id="IPR011011">
    <property type="entry name" value="Znf_FYVE_PHD"/>
</dbReference>
<dbReference type="InterPro" id="IPR000008">
    <property type="entry name" value="C2_dom"/>
</dbReference>
<dbReference type="PANTHER" id="PTHR12157:SF18">
    <property type="entry name" value="REGULATING SYNAPTIC MEMBRANE EXOCYTOSIS PROTEIN 1"/>
    <property type="match status" value="1"/>
</dbReference>
<dbReference type="GeneID" id="101824165"/>
<dbReference type="InterPro" id="IPR039032">
    <property type="entry name" value="Rim-like"/>
</dbReference>
<dbReference type="Pfam" id="PF00168">
    <property type="entry name" value="C2"/>
    <property type="match status" value="2"/>
</dbReference>
<keyword evidence="6" id="KW-0862">Zinc</keyword>
<dbReference type="GO" id="GO:0008270">
    <property type="term" value="F:zinc ion binding"/>
    <property type="evidence" value="ECO:0007669"/>
    <property type="project" value="UniProtKB-KW"/>
</dbReference>
<feature type="compositionally biased region" description="Low complexity" evidence="10">
    <location>
        <begin position="417"/>
        <end position="465"/>
    </location>
</feature>
<feature type="compositionally biased region" description="Polar residues" evidence="10">
    <location>
        <begin position="1116"/>
        <end position="1130"/>
    </location>
</feature>
<dbReference type="GO" id="GO:0042734">
    <property type="term" value="C:presynaptic membrane"/>
    <property type="evidence" value="ECO:0007669"/>
    <property type="project" value="TreeGrafter"/>
</dbReference>
<keyword evidence="5" id="KW-0813">Transport</keyword>
<keyword evidence="1" id="KW-0268">Exocytosis</keyword>
<dbReference type="CTD" id="22999"/>
<feature type="domain" description="RabBD" evidence="14">
    <location>
        <begin position="22"/>
        <end position="205"/>
    </location>
</feature>
<keyword evidence="4 9" id="KW-0863">Zinc-finger</keyword>
<keyword evidence="7" id="KW-0770">Synapse</keyword>
<feature type="compositionally biased region" description="Acidic residues" evidence="10">
    <location>
        <begin position="560"/>
        <end position="570"/>
    </location>
</feature>
<dbReference type="SUPFAM" id="SSF57903">
    <property type="entry name" value="FYVE/PHD zinc finger"/>
    <property type="match status" value="1"/>
</dbReference>
<feature type="region of interest" description="Disordered" evidence="10">
    <location>
        <begin position="713"/>
        <end position="747"/>
    </location>
</feature>
<dbReference type="GO" id="GO:0006886">
    <property type="term" value="P:intracellular protein transport"/>
    <property type="evidence" value="ECO:0007669"/>
    <property type="project" value="InterPro"/>
</dbReference>
<dbReference type="Proteomes" id="UP000886700">
    <property type="component" value="Unplaced"/>
</dbReference>
<evidence type="ECO:0000256" key="3">
    <source>
        <dbReference type="ARBA" id="ARBA00022737"/>
    </source>
</evidence>
<proteinExistence type="predicted"/>
<feature type="domain" description="FYVE-type" evidence="13">
    <location>
        <begin position="133"/>
        <end position="193"/>
    </location>
</feature>
<keyword evidence="2" id="KW-0479">Metal-binding</keyword>
<evidence type="ECO:0000259" key="11">
    <source>
        <dbReference type="PROSITE" id="PS50004"/>
    </source>
</evidence>
<feature type="compositionally biased region" description="Low complexity" evidence="10">
    <location>
        <begin position="715"/>
        <end position="731"/>
    </location>
</feature>
<keyword evidence="3" id="KW-0677">Repeat</keyword>
<feature type="compositionally biased region" description="Polar residues" evidence="10">
    <location>
        <begin position="512"/>
        <end position="524"/>
    </location>
</feature>
<evidence type="ECO:0000256" key="10">
    <source>
        <dbReference type="SAM" id="MobiDB-lite"/>
    </source>
</evidence>
<feature type="compositionally biased region" description="Polar residues" evidence="10">
    <location>
        <begin position="950"/>
        <end position="959"/>
    </location>
</feature>
<dbReference type="InterPro" id="IPR054386">
    <property type="entry name" value="RIM_Znf"/>
</dbReference>
<dbReference type="Pfam" id="PF22601">
    <property type="entry name" value="RIM2a_ZnF"/>
    <property type="match status" value="1"/>
</dbReference>
<gene>
    <name evidence="16" type="primary">Rims1</name>
</gene>
<dbReference type="PROSITE" id="PS50004">
    <property type="entry name" value="C2"/>
    <property type="match status" value="2"/>
</dbReference>
<evidence type="ECO:0000313" key="16">
    <source>
        <dbReference type="RefSeq" id="XP_012970548.2"/>
    </source>
</evidence>
<evidence type="ECO:0000259" key="14">
    <source>
        <dbReference type="PROSITE" id="PS50916"/>
    </source>
</evidence>
<dbReference type="PROSITE" id="PS50178">
    <property type="entry name" value="ZF_FYVE"/>
    <property type="match status" value="1"/>
</dbReference>
<dbReference type="GO" id="GO:0048791">
    <property type="term" value="P:calcium ion-regulated exocytosis of neurotransmitter"/>
    <property type="evidence" value="ECO:0007669"/>
    <property type="project" value="TreeGrafter"/>
</dbReference>
<feature type="compositionally biased region" description="Basic and acidic residues" evidence="10">
    <location>
        <begin position="227"/>
        <end position="240"/>
    </location>
</feature>
<dbReference type="SUPFAM" id="SSF50156">
    <property type="entry name" value="PDZ domain-like"/>
    <property type="match status" value="1"/>
</dbReference>
<dbReference type="RefSeq" id="XP_012970548.2">
    <property type="nucleotide sequence ID" value="XM_013115094.3"/>
</dbReference>
<dbReference type="GO" id="GO:0048788">
    <property type="term" value="C:cytoskeleton of presynaptic active zone"/>
    <property type="evidence" value="ECO:0007669"/>
    <property type="project" value="TreeGrafter"/>
</dbReference>
<dbReference type="OrthoDB" id="420032at2759"/>
<feature type="domain" description="PDZ" evidence="12">
    <location>
        <begin position="620"/>
        <end position="706"/>
    </location>
</feature>
<feature type="compositionally biased region" description="Basic and acidic residues" evidence="10">
    <location>
        <begin position="1007"/>
        <end position="1024"/>
    </location>
</feature>
<dbReference type="PANTHER" id="PTHR12157">
    <property type="entry name" value="REGULATING SYNAPTIC MEMBRANE EXOCYTOSIS PROTEIN"/>
    <property type="match status" value="1"/>
</dbReference>
<evidence type="ECO:0000256" key="1">
    <source>
        <dbReference type="ARBA" id="ARBA00022483"/>
    </source>
</evidence>
<evidence type="ECO:0000256" key="5">
    <source>
        <dbReference type="ARBA" id="ARBA00022775"/>
    </source>
</evidence>
<dbReference type="CDD" id="cd04028">
    <property type="entry name" value="C2B_RIM1alpha"/>
    <property type="match status" value="1"/>
</dbReference>
<dbReference type="SUPFAM" id="SSF49562">
    <property type="entry name" value="C2 domain (Calcium/lipid-binding domain, CaLB)"/>
    <property type="match status" value="2"/>
</dbReference>
<feature type="compositionally biased region" description="Pro residues" evidence="10">
    <location>
        <begin position="466"/>
        <end position="476"/>
    </location>
</feature>
<evidence type="ECO:0000256" key="7">
    <source>
        <dbReference type="ARBA" id="ARBA00023018"/>
    </source>
</evidence>
<dbReference type="PROSITE" id="PS50916">
    <property type="entry name" value="RABBD"/>
    <property type="match status" value="1"/>
</dbReference>
<comment type="subcellular location">
    <subcellularLocation>
        <location evidence="8">Synapse</location>
    </subcellularLocation>
</comment>
<keyword evidence="5" id="KW-0532">Neurotransmitter transport</keyword>
<feature type="compositionally biased region" description="Low complexity" evidence="10">
    <location>
        <begin position="1211"/>
        <end position="1232"/>
    </location>
</feature>
<sequence>MSSAVGPRGPRPPTVPPPMQELPDLSHLTEEERNIIMAVMDRQKEEEAKEEAMLKCVVRDMAKPAVCKTPRNAESQPHQPPLNIFRCVCVPRKPSSEEGGPERNWRLHQQFETYKEQVRKIGEEARRYQGEHKDDAPTCGICHKTKFADGCGHLCSYCRTKFCARCGGRVSLRSNNEDKVVMWVCNLCRKQQEILTKSGAWFFGSGPQQPSQDGTLSDTATGAGSEVPREKKARLQERSRSQTPLSTAAASSQDTASPGAPLDRSKGTEPSQQALGPEQKQASRSRSEPPRERKKAPGLSEQNGKGGGLKSERKRVPKSSVQPGEGTAEERERKERRETRRLEKGRSQDYPDRPEKREDGRAAEDEKQRKEEEYQTRYRSDPNLARYPVKPPPEEQQMRMHARVSRARHERRHSDVALPHTEAAAAPAEATAAGKRAPASTRASPPESPRARAPAAQPPAEHGPLAPRPVPGPAEPPEPRVPEPLRKQGRLDPGSAVLLRKAKREKAESMLRNDSLSSDQSESVRPSPPKPHRPKRGGKRRQMSVSSSEEEGVSTPEYTSCEDVELESESVSEKGDLDYYWLDPATWHSRETSPISSHPVTWQPSKEGDRLIGRVILNKRTTMPKESGALLGLKVVGGKMTDLGRLGAFITKVKKGSLADVVGHLRAGDEVLEWNGKPLPGATNEEVYNIILESKSEPQVEIIVSRPIGDIPRIPESSHPPLESSSSSFESQKMERPSISVISPTSPGALKDAPQVLPGQLSVKLWYDKVGHQLIVNVLQATDLPPRVDGRPRNPYVKMYFLPDRSDKSKRRTKTVKKLLEPKWNQTFVYSHVHRRDFRERMLEITVWDQPRVQEEESEFLGEILIELETALLDDEPHWYKLQTHDESSLPLPQPSPFMPRRHIHGESSSKKLQRSQRISDSDISDYEVDDGIGVVPPVGYRASSRESKATTLTVPEQQRTTHHRSRSVSPHRGDDQGRPRSRLPNVPLQRSLDEIHPTRRSRSPTRHHDASRSPVDHRSRHMESQYSSEQESELLMLPRAKRGRSAECLHTTSELQPSLARAKSASTNCLRPDTSLHSPERERGRLSPSLNRRRPPSPRIQIQHASPENDRTHRQGSPTQSSPADTPFSSRRGRQLPQVPVRSGSIEQASLVVEERTRQMKMKVHRFKQTAGSGSSQELDREQYSKYNTHKDQYRSCDNVSAKSSDSDVSDASAISRTSSASRLSSTSFMSEQSERPRGRISSFTPKMQGRRMGTSGRAIIKSTSVSGEIYTLEHNDGSQSDTAVGTVGAGGKKRRSSLSAKVVAIVSRRSRSTSQLSQTESGHKKLKSTIQRSTETGMAAEMRKMVRQPSRESTDGSINSYSSEGNLIFPGVRVGPDSQFSDFLDGLGPAQLVGRQTLATPAMGDIQIGMEDKKGQLEVEVIRARSLTQKPGSKSTPAPYVKVYLLENGACIAKKKTRIARKTLDPLYQQSLVFDESPQGKVLQVIVWGDYGRMDHKCFMGVAQILLEELDLSSMVIGWYKLFPPSSLVDPTLTPLTRRASQSSLESSSGPPCIRS</sequence>
<dbReference type="GO" id="GO:0044325">
    <property type="term" value="F:transmembrane transporter binding"/>
    <property type="evidence" value="ECO:0007669"/>
    <property type="project" value="TreeGrafter"/>
</dbReference>
<name>A0A1U8C432_MESAU</name>
<dbReference type="Gene3D" id="2.60.40.150">
    <property type="entry name" value="C2 domain"/>
    <property type="match status" value="2"/>
</dbReference>
<dbReference type="Gene3D" id="3.30.40.10">
    <property type="entry name" value="Zinc/RING finger domain, C3HC4 (zinc finger)"/>
    <property type="match status" value="1"/>
</dbReference>
<feature type="domain" description="C2" evidence="11">
    <location>
        <begin position="757"/>
        <end position="880"/>
    </location>
</feature>
<dbReference type="InterPro" id="IPR001478">
    <property type="entry name" value="PDZ"/>
</dbReference>
<feature type="region of interest" description="Disordered" evidence="10">
    <location>
        <begin position="1189"/>
        <end position="1256"/>
    </location>
</feature>
<dbReference type="SMART" id="SM00228">
    <property type="entry name" value="PDZ"/>
    <property type="match status" value="1"/>
</dbReference>
<dbReference type="CDD" id="cd04031">
    <property type="entry name" value="C2A_RIM1alpha"/>
    <property type="match status" value="1"/>
</dbReference>
<dbReference type="CDD" id="cd06714">
    <property type="entry name" value="PDZ_RIM-like"/>
    <property type="match status" value="1"/>
</dbReference>
<feature type="compositionally biased region" description="Pro residues" evidence="10">
    <location>
        <begin position="9"/>
        <end position="20"/>
    </location>
</feature>
<dbReference type="GO" id="GO:0031267">
    <property type="term" value="F:small GTPase binding"/>
    <property type="evidence" value="ECO:0007669"/>
    <property type="project" value="InterPro"/>
</dbReference>
<feature type="compositionally biased region" description="Basic residues" evidence="10">
    <location>
        <begin position="530"/>
        <end position="542"/>
    </location>
</feature>
<reference evidence="16" key="1">
    <citation type="submission" date="2025-08" db="UniProtKB">
        <authorList>
            <consortium name="RefSeq"/>
        </authorList>
    </citation>
    <scope>IDENTIFICATION</scope>
    <source>
        <tissue evidence="16">Liver</tissue>
    </source>
</reference>
<accession>A0A1U8C432</accession>
<dbReference type="Pfam" id="PF00595">
    <property type="entry name" value="PDZ"/>
    <property type="match status" value="1"/>
</dbReference>
<feature type="region of interest" description="Disordered" evidence="10">
    <location>
        <begin position="205"/>
        <end position="570"/>
    </location>
</feature>
<dbReference type="InterPro" id="IPR013083">
    <property type="entry name" value="Znf_RING/FYVE/PHD"/>
</dbReference>